<sequence length="763" mass="88869">MSEASSDLVEPPIKRLKKDSITSSDKFATPTNDSSAMSSSISQSTDTPLTFEEKTIAARSVIQERRLVFSRERVNLESHQLIWFDTNVNSLTTSERAFIVDRLRKVVDYTKLFDNCKDCREFIESTKGVVTFVVFSVTIRITHDWHPPILNEVGRQNNTAENYVLGWWRHFVIMLCHLPYPEGARETLTIALRQYYQDMDAKLRAIDEFERTYTPGKAVWWYTRDTFLYRLLNKALRQHNIEVMFLFGFYIKDIYHQLKNEHREFKNSHSDQPIVTAYRGQLMSSEEIEKIQMFSTTGIVINSFFSTTLDRQVAKFQLDPTVQGDNQLKSVLLEIELDIRNQSLPYGDISSLSSFSSEQEILLMIGTHLETVEVTHDKDKDIYSVKLTLTDDLSLTEDGDLNVTTMKATVNSCLKQAANELCKATLEEIKTIFIELSELYPSEKSWLVAVKHYFMGAHYRLWERVEGEDEKEENEEKELLAENNKEALSNYEHAIKVIGNYLNDNELSSAVDIAVIHYEIGELYGCNLTDSTAANKHYDLAISYSTSSLQKITDPKELDHIYGLLGRIYRGKIEISPDENERSDLTRSAIQYRELQLKEMSKYYRPEDRRIAQPLTDLAYLQESILLMEDALTNYEKVIKLYELQSKPRPDMVAGVYRSISRMYIERKDDQASALPYKKKELEYILKDGIVNLKVAQDDKEFNYTMIAKCHRELADIYIKLRQYRPVREHLTAAKKIFEDNDYWNKEYELKTIEERFEKLSSE</sequence>
<dbReference type="PROSITE" id="PS51996">
    <property type="entry name" value="TR_MART"/>
    <property type="match status" value="1"/>
</dbReference>
<name>A0A8S2IF29_9BILA</name>
<comment type="caution">
    <text evidence="3">The sequence shown here is derived from an EMBL/GenBank/DDBJ whole genome shotgun (WGS) entry which is preliminary data.</text>
</comment>
<dbReference type="EMBL" id="CAJNOK010005313">
    <property type="protein sequence ID" value="CAF0968262.1"/>
    <property type="molecule type" value="Genomic_DNA"/>
</dbReference>
<organism evidence="3 4">
    <name type="scientific">Didymodactylos carnosus</name>
    <dbReference type="NCBI Taxonomy" id="1234261"/>
    <lineage>
        <taxon>Eukaryota</taxon>
        <taxon>Metazoa</taxon>
        <taxon>Spiralia</taxon>
        <taxon>Gnathifera</taxon>
        <taxon>Rotifera</taxon>
        <taxon>Eurotatoria</taxon>
        <taxon>Bdelloidea</taxon>
        <taxon>Philodinida</taxon>
        <taxon>Philodinidae</taxon>
        <taxon>Didymodactylos</taxon>
    </lineage>
</organism>
<evidence type="ECO:0000313" key="3">
    <source>
        <dbReference type="EMBL" id="CAF3739900.1"/>
    </source>
</evidence>
<dbReference type="InterPro" id="IPR011990">
    <property type="entry name" value="TPR-like_helical_dom_sf"/>
</dbReference>
<gene>
    <name evidence="2" type="ORF">OVA965_LOCUS12963</name>
    <name evidence="3" type="ORF">TMI583_LOCUS12966</name>
</gene>
<feature type="compositionally biased region" description="Polar residues" evidence="1">
    <location>
        <begin position="21"/>
        <end position="33"/>
    </location>
</feature>
<dbReference type="SUPFAM" id="SSF48452">
    <property type="entry name" value="TPR-like"/>
    <property type="match status" value="1"/>
</dbReference>
<protein>
    <submittedName>
        <fullName evidence="3">Uncharacterized protein</fullName>
    </submittedName>
</protein>
<dbReference type="EMBL" id="CAJOBA010005318">
    <property type="protein sequence ID" value="CAF3739900.1"/>
    <property type="molecule type" value="Genomic_DNA"/>
</dbReference>
<feature type="region of interest" description="Disordered" evidence="1">
    <location>
        <begin position="1"/>
        <end position="46"/>
    </location>
</feature>
<dbReference type="AlphaFoldDB" id="A0A8S2IF29"/>
<dbReference type="Gene3D" id="1.25.40.10">
    <property type="entry name" value="Tetratricopeptide repeat domain"/>
    <property type="match status" value="1"/>
</dbReference>
<proteinExistence type="predicted"/>
<evidence type="ECO:0000256" key="1">
    <source>
        <dbReference type="SAM" id="MobiDB-lite"/>
    </source>
</evidence>
<dbReference type="Proteomes" id="UP000677228">
    <property type="component" value="Unassembled WGS sequence"/>
</dbReference>
<dbReference type="SUPFAM" id="SSF56399">
    <property type="entry name" value="ADP-ribosylation"/>
    <property type="match status" value="1"/>
</dbReference>
<dbReference type="Gene3D" id="3.90.176.10">
    <property type="entry name" value="Toxin ADP-ribosyltransferase, Chain A, domain 1"/>
    <property type="match status" value="1"/>
</dbReference>
<evidence type="ECO:0000313" key="2">
    <source>
        <dbReference type="EMBL" id="CAF0968262.1"/>
    </source>
</evidence>
<evidence type="ECO:0000313" key="4">
    <source>
        <dbReference type="Proteomes" id="UP000682733"/>
    </source>
</evidence>
<accession>A0A8S2IF29</accession>
<reference evidence="3" key="1">
    <citation type="submission" date="2021-02" db="EMBL/GenBank/DDBJ databases">
        <authorList>
            <person name="Nowell W R."/>
        </authorList>
    </citation>
    <scope>NUCLEOTIDE SEQUENCE</scope>
</reference>
<feature type="compositionally biased region" description="Low complexity" evidence="1">
    <location>
        <begin position="34"/>
        <end position="44"/>
    </location>
</feature>
<dbReference type="Proteomes" id="UP000682733">
    <property type="component" value="Unassembled WGS sequence"/>
</dbReference>